<dbReference type="InterPro" id="IPR002067">
    <property type="entry name" value="MCP"/>
</dbReference>
<evidence type="ECO:0000256" key="2">
    <source>
        <dbReference type="ARBA" id="ARBA00006375"/>
    </source>
</evidence>
<dbReference type="AlphaFoldDB" id="A0A642V5U0"/>
<evidence type="ECO:0000256" key="7">
    <source>
        <dbReference type="ARBA" id="ARBA00022989"/>
    </source>
</evidence>
<keyword evidence="9 10" id="KW-0472">Membrane</keyword>
<feature type="repeat" description="Solcar" evidence="10">
    <location>
        <begin position="97"/>
        <end position="184"/>
    </location>
</feature>
<evidence type="ECO:0000256" key="5">
    <source>
        <dbReference type="ARBA" id="ARBA00022737"/>
    </source>
</evidence>
<dbReference type="VEuPathDB" id="FungiDB:TRICI_002458"/>
<dbReference type="InterPro" id="IPR023395">
    <property type="entry name" value="MCP_dom_sf"/>
</dbReference>
<gene>
    <name evidence="12" type="ORF">TRICI_002458</name>
</gene>
<evidence type="ECO:0000256" key="1">
    <source>
        <dbReference type="ARBA" id="ARBA00004448"/>
    </source>
</evidence>
<dbReference type="InterPro" id="IPR044712">
    <property type="entry name" value="SLC25A32-like"/>
</dbReference>
<proteinExistence type="inferred from homology"/>
<evidence type="ECO:0000256" key="9">
    <source>
        <dbReference type="ARBA" id="ARBA00023136"/>
    </source>
</evidence>
<dbReference type="PANTHER" id="PTHR45683">
    <property type="entry name" value="MITOCHONDRIAL NICOTINAMIDE ADENINE DINUCLEOTIDE TRANSPORTER 1-RELATED-RELATED"/>
    <property type="match status" value="1"/>
</dbReference>
<evidence type="ECO:0008006" key="14">
    <source>
        <dbReference type="Google" id="ProtNLM"/>
    </source>
</evidence>
<evidence type="ECO:0000256" key="6">
    <source>
        <dbReference type="ARBA" id="ARBA00022792"/>
    </source>
</evidence>
<evidence type="ECO:0000256" key="10">
    <source>
        <dbReference type="PROSITE-ProRule" id="PRU00282"/>
    </source>
</evidence>
<dbReference type="EMBL" id="SWFS01000168">
    <property type="protein sequence ID" value="KAA8915380.1"/>
    <property type="molecule type" value="Genomic_DNA"/>
</dbReference>
<dbReference type="GO" id="GO:0015215">
    <property type="term" value="F:nucleotide transmembrane transporter activity"/>
    <property type="evidence" value="ECO:0007669"/>
    <property type="project" value="UniProtKB-ARBA"/>
</dbReference>
<feature type="repeat" description="Solcar" evidence="10">
    <location>
        <begin position="198"/>
        <end position="284"/>
    </location>
</feature>
<feature type="repeat" description="Solcar" evidence="10">
    <location>
        <begin position="2"/>
        <end position="92"/>
    </location>
</feature>
<evidence type="ECO:0000313" key="12">
    <source>
        <dbReference type="EMBL" id="KAA8915380.1"/>
    </source>
</evidence>
<dbReference type="SUPFAM" id="SSF103506">
    <property type="entry name" value="Mitochondrial carrier"/>
    <property type="match status" value="1"/>
</dbReference>
<dbReference type="InterPro" id="IPR018108">
    <property type="entry name" value="MCP_transmembrane"/>
</dbReference>
<dbReference type="PRINTS" id="PR00926">
    <property type="entry name" value="MITOCARRIER"/>
</dbReference>
<dbReference type="Pfam" id="PF00153">
    <property type="entry name" value="Mito_carr"/>
    <property type="match status" value="3"/>
</dbReference>
<name>A0A642V5U0_9ASCO</name>
<keyword evidence="13" id="KW-1185">Reference proteome</keyword>
<accession>A0A642V5U0</accession>
<dbReference type="PROSITE" id="PS50920">
    <property type="entry name" value="SOLCAR"/>
    <property type="match status" value="3"/>
</dbReference>
<sequence>MNPTAVEFLSGLSAGGVTTLVMHPLDLIKVRLQVDTHKHVVGRTIPNLVRDILYHTGQRRVLELYRGIGPNLAGNTFSWGCYFMLYRRFVQNYAEPANGAHYMYCAFTAGSLTGLVTNPIWVLKTRMLSSSATDPGAYSSMLQGARSILATDGIKGFWRGFTPSLFGVIQASLQFALYDRLKDRHHQKRRDLKSTEPLTTWEYLNISAASKVFATVSMYPYQVVRSRLQVYGAPELYTSVRDVVKKIYLNEGMVGFYKGLSTNLVRVVPATCLTFLVYETTRSKLA</sequence>
<evidence type="ECO:0000256" key="11">
    <source>
        <dbReference type="RuleBase" id="RU000488"/>
    </source>
</evidence>
<dbReference type="Proteomes" id="UP000761534">
    <property type="component" value="Unassembled WGS sequence"/>
</dbReference>
<keyword evidence="6" id="KW-0999">Mitochondrion inner membrane</keyword>
<comment type="similarity">
    <text evidence="2 11">Belongs to the mitochondrial carrier (TC 2.A.29) family.</text>
</comment>
<evidence type="ECO:0000313" key="13">
    <source>
        <dbReference type="Proteomes" id="UP000761534"/>
    </source>
</evidence>
<dbReference type="GO" id="GO:0005743">
    <property type="term" value="C:mitochondrial inner membrane"/>
    <property type="evidence" value="ECO:0007669"/>
    <property type="project" value="UniProtKB-SubCell"/>
</dbReference>
<evidence type="ECO:0000256" key="3">
    <source>
        <dbReference type="ARBA" id="ARBA00022448"/>
    </source>
</evidence>
<keyword evidence="8" id="KW-0496">Mitochondrion</keyword>
<protein>
    <recommendedName>
        <fullName evidence="14">Mitochondrial thiamine pyrophosphate carrier 1</fullName>
    </recommendedName>
</protein>
<reference evidence="12" key="1">
    <citation type="journal article" date="2019" name="G3 (Bethesda)">
        <title>Genome Assemblies of Two Rare Opportunistic Yeast Pathogens: Diutina rugosa (syn. Candida rugosa) and Trichomonascus ciferrii (syn. Candida ciferrii).</title>
        <authorList>
            <person name="Mixao V."/>
            <person name="Saus E."/>
            <person name="Hansen A.P."/>
            <person name="Lass-Florl C."/>
            <person name="Gabaldon T."/>
        </authorList>
    </citation>
    <scope>NUCLEOTIDE SEQUENCE</scope>
    <source>
        <strain evidence="12">CBS 4856</strain>
    </source>
</reference>
<keyword evidence="4 10" id="KW-0812">Transmembrane</keyword>
<evidence type="ECO:0000256" key="4">
    <source>
        <dbReference type="ARBA" id="ARBA00022692"/>
    </source>
</evidence>
<evidence type="ECO:0000256" key="8">
    <source>
        <dbReference type="ARBA" id="ARBA00023128"/>
    </source>
</evidence>
<comment type="subcellular location">
    <subcellularLocation>
        <location evidence="1">Mitochondrion inner membrane</location>
        <topology evidence="1">Multi-pass membrane protein</topology>
    </subcellularLocation>
</comment>
<comment type="caution">
    <text evidence="12">The sequence shown here is derived from an EMBL/GenBank/DDBJ whole genome shotgun (WGS) entry which is preliminary data.</text>
</comment>
<keyword evidence="5" id="KW-0677">Repeat</keyword>
<dbReference type="Gene3D" id="1.50.40.10">
    <property type="entry name" value="Mitochondrial carrier domain"/>
    <property type="match status" value="1"/>
</dbReference>
<organism evidence="12 13">
    <name type="scientific">Trichomonascus ciferrii</name>
    <dbReference type="NCBI Taxonomy" id="44093"/>
    <lineage>
        <taxon>Eukaryota</taxon>
        <taxon>Fungi</taxon>
        <taxon>Dikarya</taxon>
        <taxon>Ascomycota</taxon>
        <taxon>Saccharomycotina</taxon>
        <taxon>Dipodascomycetes</taxon>
        <taxon>Dipodascales</taxon>
        <taxon>Trichomonascaceae</taxon>
        <taxon>Trichomonascus</taxon>
        <taxon>Trichomonascus ciferrii complex</taxon>
    </lineage>
</organism>
<keyword evidence="7" id="KW-1133">Transmembrane helix</keyword>
<keyword evidence="3 11" id="KW-0813">Transport</keyword>
<dbReference type="OrthoDB" id="428293at2759"/>